<accession>A0A5E5BR73</accession>
<name>A0A5E5BR73_9BURK</name>
<reference evidence="1 2" key="1">
    <citation type="submission" date="2019-08" db="EMBL/GenBank/DDBJ databases">
        <authorList>
            <person name="Peeters C."/>
        </authorList>
    </citation>
    <scope>NUCLEOTIDE SEQUENCE [LARGE SCALE GENOMIC DNA]</scope>
    <source>
        <strain evidence="1 2">LMG 20603</strain>
    </source>
</reference>
<dbReference type="Proteomes" id="UP000382040">
    <property type="component" value="Unassembled WGS sequence"/>
</dbReference>
<sequence length="223" mass="25061">MESQQALDVKDTKRFLSQDPELYLAVCNTPTEECQDRVVVRCSTAPFGKCIDAYLTPVDAAISAWWSSSQDIEYQVLPSSRFDPSEFVADFGRLVMHIQLGYAAKNGQIISHAEGRPAGMGMIEVQHFCPGETPRIEYSMDEETSLVVSKLFSASGLPSYRETFDLLRVWSTFQLEQSVRAAARSMRRLLPPKTESNQVAFFNPFDEKWMFLPASALLPAETT</sequence>
<evidence type="ECO:0000313" key="2">
    <source>
        <dbReference type="Proteomes" id="UP000382040"/>
    </source>
</evidence>
<dbReference type="EMBL" id="CABPST010000004">
    <property type="protein sequence ID" value="VVE88134.1"/>
    <property type="molecule type" value="Genomic_DNA"/>
</dbReference>
<organism evidence="1 2">
    <name type="scientific">Pandoraea bronchicola</name>
    <dbReference type="NCBI Taxonomy" id="2508287"/>
    <lineage>
        <taxon>Bacteria</taxon>
        <taxon>Pseudomonadati</taxon>
        <taxon>Pseudomonadota</taxon>
        <taxon>Betaproteobacteria</taxon>
        <taxon>Burkholderiales</taxon>
        <taxon>Burkholderiaceae</taxon>
        <taxon>Pandoraea</taxon>
    </lineage>
</organism>
<dbReference type="OrthoDB" id="8994871at2"/>
<protein>
    <submittedName>
        <fullName evidence="1">Uncharacterized protein</fullName>
    </submittedName>
</protein>
<dbReference type="RefSeq" id="WP_150559449.1">
    <property type="nucleotide sequence ID" value="NZ_CABPST010000004.1"/>
</dbReference>
<keyword evidence="2" id="KW-1185">Reference proteome</keyword>
<evidence type="ECO:0000313" key="1">
    <source>
        <dbReference type="EMBL" id="VVE88134.1"/>
    </source>
</evidence>
<gene>
    <name evidence="1" type="ORF">PBR20603_02083</name>
</gene>
<proteinExistence type="predicted"/>
<dbReference type="AlphaFoldDB" id="A0A5E5BR73"/>